<keyword evidence="3" id="KW-0547">Nucleotide-binding</keyword>
<dbReference type="InterPro" id="IPR017871">
    <property type="entry name" value="ABC_transporter-like_CS"/>
</dbReference>
<accession>A0A7Y4AZX5</accession>
<sequence>MTAHNTLYSNSTIPQSAKHRLYRVAIGWGLVALFEATAYTFLAISIVEQAPPMNVIIAAVLTVIVTVIVTRSGFLSGAKLAGDLYSSVGHSLSKAKLAWFNDQHRTQLTQLAERGIPGFMAIPAHQLQTFLHAPMLPIFLVIGIGVVGGGEIALLSAVLLLVAVLVQYKAQRYLSRSDSDRHDAELQATKSTLELIDHLELLRSTAGPERSIERIEQSWHAQEEAHSTINRNASIATLVSGLATILPLAGIAIYLVLEPITQPLLVLALLILITRAAAPLGELALAGFAINDVKSSIKNYAQLTNVPVLPEPNPQFATSPKNHKFELNLVGHLDLFEDASTEIKQGDTVVINGVSGSGKSTLLGLFLRFDDPDQGLISLGGIDLKNIPYDVLTQHIAYVAQDPVIYTGTLADNIRLGNPNASDYEVESFARHAQLDELIDSSPKRIHQTVGQRGSGLSGGERQRVAIARALIKKAPILIFDEATAALDEATEKSIAQHIQTLNSTVIIVTHSDQNIWSPTLELTIENGRVKVKKNCATSLTSKDTSAYQGLSIAIDT</sequence>
<dbReference type="PROSITE" id="PS50929">
    <property type="entry name" value="ABC_TM1F"/>
    <property type="match status" value="1"/>
</dbReference>
<dbReference type="InterPro" id="IPR011527">
    <property type="entry name" value="ABC1_TM_dom"/>
</dbReference>
<dbReference type="GO" id="GO:0016887">
    <property type="term" value="F:ATP hydrolysis activity"/>
    <property type="evidence" value="ECO:0007669"/>
    <property type="project" value="InterPro"/>
</dbReference>
<name>A0A7Y4AZX5_VIBAL</name>
<dbReference type="Proteomes" id="UP000532247">
    <property type="component" value="Unassembled WGS sequence"/>
</dbReference>
<dbReference type="InterPro" id="IPR036640">
    <property type="entry name" value="ABC1_TM_sf"/>
</dbReference>
<dbReference type="Pfam" id="PF00005">
    <property type="entry name" value="ABC_tran"/>
    <property type="match status" value="1"/>
</dbReference>
<dbReference type="SMART" id="SM00382">
    <property type="entry name" value="AAA"/>
    <property type="match status" value="1"/>
</dbReference>
<dbReference type="Gene3D" id="3.40.50.300">
    <property type="entry name" value="P-loop containing nucleotide triphosphate hydrolases"/>
    <property type="match status" value="1"/>
</dbReference>
<evidence type="ECO:0000256" key="3">
    <source>
        <dbReference type="ARBA" id="ARBA00022741"/>
    </source>
</evidence>
<gene>
    <name evidence="10" type="ORF">F0254_04705</name>
</gene>
<evidence type="ECO:0000259" key="9">
    <source>
        <dbReference type="PROSITE" id="PS50929"/>
    </source>
</evidence>
<feature type="transmembrane region" description="Helical" evidence="7">
    <location>
        <begin position="20"/>
        <end position="42"/>
    </location>
</feature>
<keyword evidence="2 7" id="KW-0812">Transmembrane</keyword>
<dbReference type="PANTHER" id="PTHR24221:SF654">
    <property type="entry name" value="ATP-BINDING CASSETTE SUB-FAMILY B MEMBER 6"/>
    <property type="match status" value="1"/>
</dbReference>
<proteinExistence type="predicted"/>
<dbReference type="InterPro" id="IPR039421">
    <property type="entry name" value="Type_1_exporter"/>
</dbReference>
<dbReference type="RefSeq" id="WP_047101774.1">
    <property type="nucleotide sequence ID" value="NZ_CP118931.1"/>
</dbReference>
<comment type="caution">
    <text evidence="10">The sequence shown here is derived from an EMBL/GenBank/DDBJ whole genome shotgun (WGS) entry which is preliminary data.</text>
</comment>
<evidence type="ECO:0000256" key="1">
    <source>
        <dbReference type="ARBA" id="ARBA00004651"/>
    </source>
</evidence>
<dbReference type="InterPro" id="IPR003439">
    <property type="entry name" value="ABC_transporter-like_ATP-bd"/>
</dbReference>
<dbReference type="InterPro" id="IPR003593">
    <property type="entry name" value="AAA+_ATPase"/>
</dbReference>
<keyword evidence="5 7" id="KW-1133">Transmembrane helix</keyword>
<evidence type="ECO:0000313" key="11">
    <source>
        <dbReference type="Proteomes" id="UP000532247"/>
    </source>
</evidence>
<evidence type="ECO:0000256" key="7">
    <source>
        <dbReference type="SAM" id="Phobius"/>
    </source>
</evidence>
<keyword evidence="4 10" id="KW-0067">ATP-binding</keyword>
<feature type="transmembrane region" description="Helical" evidence="7">
    <location>
        <begin position="54"/>
        <end position="74"/>
    </location>
</feature>
<dbReference type="PROSITE" id="PS50893">
    <property type="entry name" value="ABC_TRANSPORTER_2"/>
    <property type="match status" value="1"/>
</dbReference>
<dbReference type="AlphaFoldDB" id="A0A7Y4AZX5"/>
<organism evidence="10 11">
    <name type="scientific">Vibrio alginolyticus</name>
    <dbReference type="NCBI Taxonomy" id="663"/>
    <lineage>
        <taxon>Bacteria</taxon>
        <taxon>Pseudomonadati</taxon>
        <taxon>Pseudomonadota</taxon>
        <taxon>Gammaproteobacteria</taxon>
        <taxon>Vibrionales</taxon>
        <taxon>Vibrionaceae</taxon>
        <taxon>Vibrio</taxon>
    </lineage>
</organism>
<evidence type="ECO:0000313" key="10">
    <source>
        <dbReference type="EMBL" id="NOI08165.1"/>
    </source>
</evidence>
<feature type="domain" description="ABC transmembrane type-1" evidence="9">
    <location>
        <begin position="55"/>
        <end position="284"/>
    </location>
</feature>
<evidence type="ECO:0000256" key="6">
    <source>
        <dbReference type="ARBA" id="ARBA00023136"/>
    </source>
</evidence>
<dbReference type="EMBL" id="VTYF01000002">
    <property type="protein sequence ID" value="NOI08165.1"/>
    <property type="molecule type" value="Genomic_DNA"/>
</dbReference>
<feature type="domain" description="ABC transporter" evidence="8">
    <location>
        <begin position="301"/>
        <end position="553"/>
    </location>
</feature>
<protein>
    <submittedName>
        <fullName evidence="10">ATP-binding cassette domain-containing protein</fullName>
    </submittedName>
</protein>
<dbReference type="GO" id="GO:0140359">
    <property type="term" value="F:ABC-type transporter activity"/>
    <property type="evidence" value="ECO:0007669"/>
    <property type="project" value="InterPro"/>
</dbReference>
<evidence type="ECO:0000259" key="8">
    <source>
        <dbReference type="PROSITE" id="PS50893"/>
    </source>
</evidence>
<keyword evidence="6 7" id="KW-0472">Membrane</keyword>
<dbReference type="SUPFAM" id="SSF52540">
    <property type="entry name" value="P-loop containing nucleoside triphosphate hydrolases"/>
    <property type="match status" value="1"/>
</dbReference>
<dbReference type="Gene3D" id="1.20.1560.10">
    <property type="entry name" value="ABC transporter type 1, transmembrane domain"/>
    <property type="match status" value="1"/>
</dbReference>
<dbReference type="PROSITE" id="PS00211">
    <property type="entry name" value="ABC_TRANSPORTER_1"/>
    <property type="match status" value="1"/>
</dbReference>
<feature type="transmembrane region" description="Helical" evidence="7">
    <location>
        <begin position="235"/>
        <end position="257"/>
    </location>
</feature>
<dbReference type="InterPro" id="IPR027417">
    <property type="entry name" value="P-loop_NTPase"/>
</dbReference>
<evidence type="ECO:0000256" key="4">
    <source>
        <dbReference type="ARBA" id="ARBA00022840"/>
    </source>
</evidence>
<evidence type="ECO:0000256" key="5">
    <source>
        <dbReference type="ARBA" id="ARBA00022989"/>
    </source>
</evidence>
<dbReference type="GO" id="GO:0005524">
    <property type="term" value="F:ATP binding"/>
    <property type="evidence" value="ECO:0007669"/>
    <property type="project" value="UniProtKB-KW"/>
</dbReference>
<dbReference type="SUPFAM" id="SSF90123">
    <property type="entry name" value="ABC transporter transmembrane region"/>
    <property type="match status" value="1"/>
</dbReference>
<dbReference type="GO" id="GO:0005886">
    <property type="term" value="C:plasma membrane"/>
    <property type="evidence" value="ECO:0007669"/>
    <property type="project" value="UniProtKB-SubCell"/>
</dbReference>
<comment type="subcellular location">
    <subcellularLocation>
        <location evidence="1">Cell membrane</location>
        <topology evidence="1">Multi-pass membrane protein</topology>
    </subcellularLocation>
</comment>
<reference evidence="10 11" key="1">
    <citation type="submission" date="2019-09" db="EMBL/GenBank/DDBJ databases">
        <title>Draft genome sequencing and comparative genomics of hatchery-associated Vibrios.</title>
        <authorList>
            <person name="Kehlet-Delgado H."/>
            <person name="Mueller R.S."/>
        </authorList>
    </citation>
    <scope>NUCLEOTIDE SEQUENCE [LARGE SCALE GENOMIC DNA]</scope>
    <source>
        <strain evidence="10 11">081416A</strain>
    </source>
</reference>
<evidence type="ECO:0000256" key="2">
    <source>
        <dbReference type="ARBA" id="ARBA00022692"/>
    </source>
</evidence>
<feature type="transmembrane region" description="Helical" evidence="7">
    <location>
        <begin position="138"/>
        <end position="166"/>
    </location>
</feature>
<dbReference type="PANTHER" id="PTHR24221">
    <property type="entry name" value="ATP-BINDING CASSETTE SUB-FAMILY B"/>
    <property type="match status" value="1"/>
</dbReference>